<accession>A0A7W7M504</accession>
<keyword evidence="2" id="KW-1185">Reference proteome</keyword>
<evidence type="ECO:0000313" key="2">
    <source>
        <dbReference type="Proteomes" id="UP000546162"/>
    </source>
</evidence>
<proteinExistence type="predicted"/>
<organism evidence="1 2">
    <name type="scientific">Actinoplanes octamycinicus</name>
    <dbReference type="NCBI Taxonomy" id="135948"/>
    <lineage>
        <taxon>Bacteria</taxon>
        <taxon>Bacillati</taxon>
        <taxon>Actinomycetota</taxon>
        <taxon>Actinomycetes</taxon>
        <taxon>Micromonosporales</taxon>
        <taxon>Micromonosporaceae</taxon>
        <taxon>Actinoplanes</taxon>
    </lineage>
</organism>
<name>A0A7W7M504_9ACTN</name>
<dbReference type="RefSeq" id="WP_185037636.1">
    <property type="nucleotide sequence ID" value="NZ_BAABFG010000005.1"/>
</dbReference>
<evidence type="ECO:0000313" key="1">
    <source>
        <dbReference type="EMBL" id="MBB4737193.1"/>
    </source>
</evidence>
<dbReference type="EMBL" id="JACHNB010000001">
    <property type="protein sequence ID" value="MBB4737193.1"/>
    <property type="molecule type" value="Genomic_DNA"/>
</dbReference>
<dbReference type="AlphaFoldDB" id="A0A7W7M504"/>
<reference evidence="1 2" key="1">
    <citation type="submission" date="2020-08" db="EMBL/GenBank/DDBJ databases">
        <title>Sequencing the genomes of 1000 actinobacteria strains.</title>
        <authorList>
            <person name="Klenk H.-P."/>
        </authorList>
    </citation>
    <scope>NUCLEOTIDE SEQUENCE [LARGE SCALE GENOMIC DNA]</scope>
    <source>
        <strain evidence="1 2">DSM 45809</strain>
    </source>
</reference>
<dbReference type="Proteomes" id="UP000546162">
    <property type="component" value="Unassembled WGS sequence"/>
</dbReference>
<protein>
    <submittedName>
        <fullName evidence="1">Uncharacterized protein</fullName>
    </submittedName>
</protein>
<comment type="caution">
    <text evidence="1">The sequence shown here is derived from an EMBL/GenBank/DDBJ whole genome shotgun (WGS) entry which is preliminary data.</text>
</comment>
<gene>
    <name evidence="1" type="ORF">BJY16_000652</name>
</gene>
<sequence>MELAPPGEKASTPIVLPGGARLTVPFTSNFRGDPVDCSDGGNLDLDTSLMFEVGDDEIRDFLDGPGGDRAAIGFIYLTVSFESGRRPGFAELDFTAATTGMSLLFERSASVRRLFTGLAEQVGAVCCLLDKEQHGYQICWTDGTDPADFLPEEGPGGAGRT</sequence>